<dbReference type="EMBL" id="FQZR01000003">
    <property type="protein sequence ID" value="SHJ06228.1"/>
    <property type="molecule type" value="Genomic_DNA"/>
</dbReference>
<dbReference type="InterPro" id="IPR005498">
    <property type="entry name" value="T4SS_VirB10/TraB/TrbI"/>
</dbReference>
<name>A0A8G2FHR2_9BACT</name>
<comment type="similarity">
    <text evidence="2">Belongs to the TrbI/VirB10 family.</text>
</comment>
<dbReference type="CDD" id="cd16429">
    <property type="entry name" value="VirB10"/>
    <property type="match status" value="1"/>
</dbReference>
<dbReference type="Pfam" id="PF03743">
    <property type="entry name" value="TrbI"/>
    <property type="match status" value="1"/>
</dbReference>
<evidence type="ECO:0000256" key="5">
    <source>
        <dbReference type="ARBA" id="ARBA00023136"/>
    </source>
</evidence>
<proteinExistence type="inferred from homology"/>
<reference evidence="8 9" key="1">
    <citation type="submission" date="2016-11" db="EMBL/GenBank/DDBJ databases">
        <authorList>
            <person name="Varghese N."/>
            <person name="Submissions S."/>
        </authorList>
    </citation>
    <scope>NUCLEOTIDE SEQUENCE [LARGE SCALE GENOMIC DNA]</scope>
    <source>
        <strain evidence="8 9">DSM 17919</strain>
    </source>
</reference>
<accession>A0A8G2FHR2</accession>
<evidence type="ECO:0000256" key="7">
    <source>
        <dbReference type="SAM" id="Phobius"/>
    </source>
</evidence>
<dbReference type="AlphaFoldDB" id="A0A8G2FHR2"/>
<evidence type="ECO:0000256" key="6">
    <source>
        <dbReference type="SAM" id="MobiDB-lite"/>
    </source>
</evidence>
<dbReference type="RefSeq" id="WP_020000516.1">
    <property type="nucleotide sequence ID" value="NZ_CP192219.1"/>
</dbReference>
<evidence type="ECO:0000256" key="2">
    <source>
        <dbReference type="ARBA" id="ARBA00010265"/>
    </source>
</evidence>
<dbReference type="InterPro" id="IPR042217">
    <property type="entry name" value="T4SS_VirB10/TrbI"/>
</dbReference>
<organism evidence="8 9">
    <name type="scientific">Halodesulfovibrio aestuarii</name>
    <dbReference type="NCBI Taxonomy" id="126333"/>
    <lineage>
        <taxon>Bacteria</taxon>
        <taxon>Pseudomonadati</taxon>
        <taxon>Thermodesulfobacteriota</taxon>
        <taxon>Desulfovibrionia</taxon>
        <taxon>Desulfovibrionales</taxon>
        <taxon>Desulfovibrionaceae</taxon>
        <taxon>Halodesulfovibrio</taxon>
    </lineage>
</organism>
<dbReference type="Proteomes" id="UP000184001">
    <property type="component" value="Unassembled WGS sequence"/>
</dbReference>
<keyword evidence="3 7" id="KW-0812">Transmembrane</keyword>
<evidence type="ECO:0000313" key="8">
    <source>
        <dbReference type="EMBL" id="SHJ06228.1"/>
    </source>
</evidence>
<comment type="subcellular location">
    <subcellularLocation>
        <location evidence="1">Membrane</location>
        <topology evidence="1">Single-pass membrane protein</topology>
    </subcellularLocation>
</comment>
<gene>
    <name evidence="8" type="ORF">SAMN05660830_01522</name>
</gene>
<feature type="transmembrane region" description="Helical" evidence="7">
    <location>
        <begin position="25"/>
        <end position="42"/>
    </location>
</feature>
<evidence type="ECO:0000256" key="1">
    <source>
        <dbReference type="ARBA" id="ARBA00004167"/>
    </source>
</evidence>
<comment type="caution">
    <text evidence="8">The sequence shown here is derived from an EMBL/GenBank/DDBJ whole genome shotgun (WGS) entry which is preliminary data.</text>
</comment>
<evidence type="ECO:0000256" key="3">
    <source>
        <dbReference type="ARBA" id="ARBA00022692"/>
    </source>
</evidence>
<dbReference type="Gene3D" id="2.40.128.260">
    <property type="entry name" value="Type IV secretion system, VirB10/TraB/TrbI"/>
    <property type="match status" value="1"/>
</dbReference>
<dbReference type="GO" id="GO:0016020">
    <property type="term" value="C:membrane"/>
    <property type="evidence" value="ECO:0007669"/>
    <property type="project" value="UniProtKB-SubCell"/>
</dbReference>
<feature type="region of interest" description="Disordered" evidence="6">
    <location>
        <begin position="51"/>
        <end position="97"/>
    </location>
</feature>
<evidence type="ECO:0000256" key="4">
    <source>
        <dbReference type="ARBA" id="ARBA00022989"/>
    </source>
</evidence>
<sequence>MSDENNDPNGLARPKVKVVKLSRNLLYAIIAVLIGLLIFLAMEVDRSTTKTAEIQEQQDAPAPPDNKLPIENPGNSAGLSVPKPTPEDPDKKAQAISSEPIVIVPTSTRNPARERKNRELIKLRQLKWQQQQQAFNSPLRLSSTNQNNNGAQQAKRVQPFNDNATNPLGNMQMPLPVPEGAYNPADQKDKEAFLSTRSSGTDEWTLKHSRTQGSPFELKTGSVIPGIMLSGINSDLPGQLIGQVAQNVYDSATGQYLLIPQGSRMIGIYDSRVVAGQSRVLVAWNRIVFQDGSSITLGSMPGTDMAGYSGFSDDTNNHYLRTFGSAAIMSLISGIGAFASDTFKSDTAQNDKPSLQDELGSALSSQLGQSSQKLLQQNLNIQPTLTIRPGYRFNMVVRKDIVFGSPYKPWR</sequence>
<evidence type="ECO:0000313" key="9">
    <source>
        <dbReference type="Proteomes" id="UP000184001"/>
    </source>
</evidence>
<protein>
    <submittedName>
        <fullName evidence="8">Type IV secretion system protein VirB10</fullName>
    </submittedName>
</protein>
<keyword evidence="4 7" id="KW-1133">Transmembrane helix</keyword>
<keyword evidence="5 7" id="KW-0472">Membrane</keyword>